<dbReference type="PROSITE" id="PS50158">
    <property type="entry name" value="ZF_CCHC"/>
    <property type="match status" value="1"/>
</dbReference>
<feature type="compositionally biased region" description="Low complexity" evidence="2">
    <location>
        <begin position="66"/>
        <end position="88"/>
    </location>
</feature>
<feature type="compositionally biased region" description="Basic residues" evidence="2">
    <location>
        <begin position="125"/>
        <end position="136"/>
    </location>
</feature>
<organism evidence="4 5">
    <name type="scientific">Arctia plantaginis</name>
    <name type="common">Wood tiger moth</name>
    <name type="synonym">Phalaena plantaginis</name>
    <dbReference type="NCBI Taxonomy" id="874455"/>
    <lineage>
        <taxon>Eukaryota</taxon>
        <taxon>Metazoa</taxon>
        <taxon>Ecdysozoa</taxon>
        <taxon>Arthropoda</taxon>
        <taxon>Hexapoda</taxon>
        <taxon>Insecta</taxon>
        <taxon>Pterygota</taxon>
        <taxon>Neoptera</taxon>
        <taxon>Endopterygota</taxon>
        <taxon>Lepidoptera</taxon>
        <taxon>Glossata</taxon>
        <taxon>Ditrysia</taxon>
        <taxon>Noctuoidea</taxon>
        <taxon>Erebidae</taxon>
        <taxon>Arctiinae</taxon>
        <taxon>Arctia</taxon>
    </lineage>
</organism>
<dbReference type="SMART" id="SM00343">
    <property type="entry name" value="ZnF_C2HC"/>
    <property type="match status" value="2"/>
</dbReference>
<dbReference type="Pfam" id="PF00098">
    <property type="entry name" value="zf-CCHC"/>
    <property type="match status" value="1"/>
</dbReference>
<dbReference type="InterPro" id="IPR001878">
    <property type="entry name" value="Znf_CCHC"/>
</dbReference>
<keyword evidence="1" id="KW-0479">Metal-binding</keyword>
<proteinExistence type="predicted"/>
<feature type="region of interest" description="Disordered" evidence="2">
    <location>
        <begin position="48"/>
        <end position="164"/>
    </location>
</feature>
<dbReference type="GO" id="GO:0008270">
    <property type="term" value="F:zinc ion binding"/>
    <property type="evidence" value="ECO:0007669"/>
    <property type="project" value="UniProtKB-KW"/>
</dbReference>
<gene>
    <name evidence="4" type="ORF">APLA_LOCUS12329</name>
</gene>
<evidence type="ECO:0000256" key="2">
    <source>
        <dbReference type="SAM" id="MobiDB-lite"/>
    </source>
</evidence>
<keyword evidence="1" id="KW-0862">Zinc</keyword>
<comment type="caution">
    <text evidence="4">The sequence shown here is derived from an EMBL/GenBank/DDBJ whole genome shotgun (WGS) entry which is preliminary data.</text>
</comment>
<feature type="region of interest" description="Disordered" evidence="2">
    <location>
        <begin position="1"/>
        <end position="36"/>
    </location>
</feature>
<name>A0A8S1APK2_ARCPL</name>
<accession>A0A8S1APK2</accession>
<evidence type="ECO:0000313" key="4">
    <source>
        <dbReference type="EMBL" id="CAB3248308.1"/>
    </source>
</evidence>
<feature type="region of interest" description="Disordered" evidence="2">
    <location>
        <begin position="390"/>
        <end position="434"/>
    </location>
</feature>
<dbReference type="EMBL" id="CADEBD010000338">
    <property type="protein sequence ID" value="CAB3248308.1"/>
    <property type="molecule type" value="Genomic_DNA"/>
</dbReference>
<dbReference type="Proteomes" id="UP000494256">
    <property type="component" value="Unassembled WGS sequence"/>
</dbReference>
<evidence type="ECO:0000313" key="5">
    <source>
        <dbReference type="Proteomes" id="UP000494256"/>
    </source>
</evidence>
<feature type="compositionally biased region" description="Polar residues" evidence="2">
    <location>
        <begin position="401"/>
        <end position="424"/>
    </location>
</feature>
<protein>
    <recommendedName>
        <fullName evidence="3">CCHC-type domain-containing protein</fullName>
    </recommendedName>
</protein>
<dbReference type="SUPFAM" id="SSF57756">
    <property type="entry name" value="Retrovirus zinc finger-like domains"/>
    <property type="match status" value="1"/>
</dbReference>
<feature type="domain" description="CCHC-type" evidence="3">
    <location>
        <begin position="357"/>
        <end position="370"/>
    </location>
</feature>
<dbReference type="InterPro" id="IPR036875">
    <property type="entry name" value="Znf_CCHC_sf"/>
</dbReference>
<dbReference type="OrthoDB" id="4703at2759"/>
<sequence>MLDGRLAGLEARLPPAPVVRPPLASSQRPGAAAPTALPVVGGRVSYAAAASAPTPPAPQGPRKGAKAPAQAPAKAPAQAPAKAPAQTKAAKRSGVAFPPLPAPTSLPGPSAPAPSNEGWQEARGSKKSRRRARRAAQKAAQAQPSPPVATASKKRPRKLQPPKTAAVVVTLSPEAASGGLTYAALFKGARPGLATEFGEAGMRLRRAQTGARVFEFPGAEGAATANKFAEKLRGIFAATDGVNIARPTKCAELRISGLDDSITSEDVRDAVMEKTGCTADTIRVGTVRPGPGGLGAVWVSCPVASAKALGDAGSILVGFVNARITILAARPMRCFKCLAAGHTRTKCESCFDCSGLCFRCGQPGHKAAECSAAPHCPVCEAGKKPANHMMGQGGCKPPRASRQTPGASLPTQATPDVNIASTPTPMEEVVETIQ</sequence>
<dbReference type="AlphaFoldDB" id="A0A8S1APK2"/>
<keyword evidence="1" id="KW-0863">Zinc-finger</keyword>
<feature type="compositionally biased region" description="Pro residues" evidence="2">
    <location>
        <begin position="98"/>
        <end position="112"/>
    </location>
</feature>
<dbReference type="GO" id="GO:0003676">
    <property type="term" value="F:nucleic acid binding"/>
    <property type="evidence" value="ECO:0007669"/>
    <property type="project" value="InterPro"/>
</dbReference>
<reference evidence="4 5" key="1">
    <citation type="submission" date="2020-04" db="EMBL/GenBank/DDBJ databases">
        <authorList>
            <person name="Wallbank WR R."/>
            <person name="Pardo Diaz C."/>
            <person name="Kozak K."/>
            <person name="Martin S."/>
            <person name="Jiggins C."/>
            <person name="Moest M."/>
            <person name="Warren A I."/>
            <person name="Byers J.R.P. K."/>
            <person name="Montejo-Kovacevich G."/>
            <person name="Yen C E."/>
        </authorList>
    </citation>
    <scope>NUCLEOTIDE SEQUENCE [LARGE SCALE GENOMIC DNA]</scope>
</reference>
<evidence type="ECO:0000256" key="1">
    <source>
        <dbReference type="PROSITE-ProRule" id="PRU00047"/>
    </source>
</evidence>
<evidence type="ECO:0000259" key="3">
    <source>
        <dbReference type="PROSITE" id="PS50158"/>
    </source>
</evidence>